<dbReference type="Proteomes" id="UP000193944">
    <property type="component" value="Unassembled WGS sequence"/>
</dbReference>
<reference evidence="2 3" key="2">
    <citation type="submission" date="2016-08" db="EMBL/GenBank/DDBJ databases">
        <title>Pervasive Adenine N6-methylation of Active Genes in Fungi.</title>
        <authorList>
            <consortium name="DOE Joint Genome Institute"/>
            <person name="Mondo S.J."/>
            <person name="Dannebaum R.O."/>
            <person name="Kuo R.C."/>
            <person name="Labutti K."/>
            <person name="Haridas S."/>
            <person name="Kuo A."/>
            <person name="Salamov A."/>
            <person name="Ahrendt S.R."/>
            <person name="Lipzen A."/>
            <person name="Sullivan W."/>
            <person name="Andreopoulos W.B."/>
            <person name="Clum A."/>
            <person name="Lindquist E."/>
            <person name="Daum C."/>
            <person name="Ramamoorthy G.K."/>
            <person name="Gryganskyi A."/>
            <person name="Culley D."/>
            <person name="Magnuson J.K."/>
            <person name="James T.Y."/>
            <person name="O'Malley M.A."/>
            <person name="Stajich J.E."/>
            <person name="Spatafora J.W."/>
            <person name="Visel A."/>
            <person name="Grigoriev I.V."/>
        </authorList>
    </citation>
    <scope>NUCLEOTIDE SEQUENCE [LARGE SCALE GENOMIC DNA]</scope>
    <source>
        <strain evidence="2 3">S4</strain>
    </source>
</reference>
<gene>
    <name evidence="2" type="ORF">BCR32DRAFT_285477</name>
</gene>
<dbReference type="Pfam" id="PF00078">
    <property type="entry name" value="RVT_1"/>
    <property type="match status" value="1"/>
</dbReference>
<evidence type="ECO:0000313" key="3">
    <source>
        <dbReference type="Proteomes" id="UP000193944"/>
    </source>
</evidence>
<evidence type="ECO:0000313" key="2">
    <source>
        <dbReference type="EMBL" id="ORX75121.1"/>
    </source>
</evidence>
<dbReference type="InterPro" id="IPR000477">
    <property type="entry name" value="RT_dom"/>
</dbReference>
<dbReference type="AlphaFoldDB" id="A0A1Y1WNI8"/>
<proteinExistence type="predicted"/>
<sequence length="236" mass="27337">MKFLFINKFPEYSKDFRWILRARYYKSNSNNGNNNICNIYVLGIQGKCFQFLENLYLSSKACVKINGQFSDSFSILKGVRQRYPLLPILFNLFINDNFNGCLNNSVKIDTEYCCGGLFIDDVVLCASTRSRMNKFLRSIGKWAKDNEMTFEINKCTTLVVRHENSEFIFREDPTFYLIGIAIPKTDCYIYLVIGQVSYYSSLLGSNKNNTKLNIPPLYGRCALAQVKCFNKWKDSN</sequence>
<accession>A0A1Y1WNI8</accession>
<reference evidence="2 3" key="1">
    <citation type="submission" date="2016-08" db="EMBL/GenBank/DDBJ databases">
        <title>A Parts List for Fungal Cellulosomes Revealed by Comparative Genomics.</title>
        <authorList>
            <consortium name="DOE Joint Genome Institute"/>
            <person name="Haitjema C.H."/>
            <person name="Gilmore S.P."/>
            <person name="Henske J.K."/>
            <person name="Solomon K.V."/>
            <person name="De Groot R."/>
            <person name="Kuo A."/>
            <person name="Mondo S.J."/>
            <person name="Salamov A.A."/>
            <person name="Labutti K."/>
            <person name="Zhao Z."/>
            <person name="Chiniquy J."/>
            <person name="Barry K."/>
            <person name="Brewer H.M."/>
            <person name="Purvine S.O."/>
            <person name="Wright A.T."/>
            <person name="Boxma B."/>
            <person name="Van Alen T."/>
            <person name="Hackstein J.H."/>
            <person name="Baker S.E."/>
            <person name="Grigoriev I.V."/>
            <person name="O'Malley M.A."/>
        </authorList>
    </citation>
    <scope>NUCLEOTIDE SEQUENCE [LARGE SCALE GENOMIC DNA]</scope>
    <source>
        <strain evidence="2 3">S4</strain>
    </source>
</reference>
<dbReference type="PANTHER" id="PTHR47027:SF20">
    <property type="entry name" value="REVERSE TRANSCRIPTASE-LIKE PROTEIN WITH RNA-DIRECTED DNA POLYMERASE DOMAIN"/>
    <property type="match status" value="1"/>
</dbReference>
<dbReference type="PANTHER" id="PTHR47027">
    <property type="entry name" value="REVERSE TRANSCRIPTASE DOMAIN-CONTAINING PROTEIN"/>
    <property type="match status" value="1"/>
</dbReference>
<organism evidence="2 3">
    <name type="scientific">Anaeromyces robustus</name>
    <dbReference type="NCBI Taxonomy" id="1754192"/>
    <lineage>
        <taxon>Eukaryota</taxon>
        <taxon>Fungi</taxon>
        <taxon>Fungi incertae sedis</taxon>
        <taxon>Chytridiomycota</taxon>
        <taxon>Chytridiomycota incertae sedis</taxon>
        <taxon>Neocallimastigomycetes</taxon>
        <taxon>Neocallimastigales</taxon>
        <taxon>Neocallimastigaceae</taxon>
        <taxon>Anaeromyces</taxon>
    </lineage>
</organism>
<keyword evidence="3" id="KW-1185">Reference proteome</keyword>
<feature type="domain" description="Reverse transcriptase" evidence="1">
    <location>
        <begin position="59"/>
        <end position="163"/>
    </location>
</feature>
<dbReference type="EMBL" id="MCFG01000377">
    <property type="protein sequence ID" value="ORX75121.1"/>
    <property type="molecule type" value="Genomic_DNA"/>
</dbReference>
<protein>
    <recommendedName>
        <fullName evidence="1">Reverse transcriptase domain-containing protein</fullName>
    </recommendedName>
</protein>
<evidence type="ECO:0000259" key="1">
    <source>
        <dbReference type="Pfam" id="PF00078"/>
    </source>
</evidence>
<name>A0A1Y1WNI8_9FUNG</name>
<dbReference type="OrthoDB" id="5534248at2759"/>
<comment type="caution">
    <text evidence="2">The sequence shown here is derived from an EMBL/GenBank/DDBJ whole genome shotgun (WGS) entry which is preliminary data.</text>
</comment>